<proteinExistence type="predicted"/>
<evidence type="ECO:0000259" key="4">
    <source>
        <dbReference type="PROSITE" id="PS50949"/>
    </source>
</evidence>
<dbReference type="OrthoDB" id="7620579at2"/>
<evidence type="ECO:0000313" key="6">
    <source>
        <dbReference type="Proteomes" id="UP000193963"/>
    </source>
</evidence>
<keyword evidence="2" id="KW-0238">DNA-binding</keyword>
<evidence type="ECO:0000256" key="3">
    <source>
        <dbReference type="ARBA" id="ARBA00023163"/>
    </source>
</evidence>
<name>A0A1X6ZNT0_9RHOB</name>
<dbReference type="Gene3D" id="1.20.120.530">
    <property type="entry name" value="GntR ligand-binding domain-like"/>
    <property type="match status" value="1"/>
</dbReference>
<organism evidence="5 6">
    <name type="scientific">Pseudooceanicola marinus</name>
    <dbReference type="NCBI Taxonomy" id="396013"/>
    <lineage>
        <taxon>Bacteria</taxon>
        <taxon>Pseudomonadati</taxon>
        <taxon>Pseudomonadota</taxon>
        <taxon>Alphaproteobacteria</taxon>
        <taxon>Rhodobacterales</taxon>
        <taxon>Paracoccaceae</taxon>
        <taxon>Pseudooceanicola</taxon>
    </lineage>
</organism>
<dbReference type="InterPro" id="IPR036390">
    <property type="entry name" value="WH_DNA-bd_sf"/>
</dbReference>
<keyword evidence="1" id="KW-0805">Transcription regulation</keyword>
<dbReference type="Proteomes" id="UP000193963">
    <property type="component" value="Unassembled WGS sequence"/>
</dbReference>
<dbReference type="InterPro" id="IPR008920">
    <property type="entry name" value="TF_FadR/GntR_C"/>
</dbReference>
<dbReference type="PANTHER" id="PTHR43537:SF49">
    <property type="entry name" value="TRANSCRIPTIONAL REGULATORY PROTEIN"/>
    <property type="match status" value="1"/>
</dbReference>
<reference evidence="5 6" key="1">
    <citation type="submission" date="2017-03" db="EMBL/GenBank/DDBJ databases">
        <authorList>
            <person name="Afonso C.L."/>
            <person name="Miller P.J."/>
            <person name="Scott M.A."/>
            <person name="Spackman E."/>
            <person name="Goraichik I."/>
            <person name="Dimitrov K.M."/>
            <person name="Suarez D.L."/>
            <person name="Swayne D.E."/>
        </authorList>
    </citation>
    <scope>NUCLEOTIDE SEQUENCE [LARGE SCALE GENOMIC DNA]</scope>
    <source>
        <strain evidence="5 6">CECT 7751</strain>
    </source>
</reference>
<keyword evidence="6" id="KW-1185">Reference proteome</keyword>
<sequence>MAREATSKTHAMRALVELRKRITKGELPGGTRLFEVALAEDLQVSRTPVREAMSRLAEEGLLERAPSGGFMVRSFAYADVLDTLELRGVLEGTAARLAAERGVPEAKLREITEVVRKLDEVFGDEPGDVDFEAYSELNGQFHDALAALPGSATIERELARVKSLPFASPSAFLPNEGRLSAFRRSLAVGQEQHRELVAAIAAREGARAEALAREHALAARRNLEYIFSSEHSMVTTVPGLELVAPAEK</sequence>
<protein>
    <submittedName>
        <fullName evidence="5">HTH-type transcriptional regulator LutR</fullName>
    </submittedName>
</protein>
<evidence type="ECO:0000313" key="5">
    <source>
        <dbReference type="EMBL" id="SLN57085.1"/>
    </source>
</evidence>
<dbReference type="RefSeq" id="WP_085888866.1">
    <property type="nucleotide sequence ID" value="NZ_FWFN01000005.1"/>
</dbReference>
<dbReference type="Pfam" id="PF00392">
    <property type="entry name" value="GntR"/>
    <property type="match status" value="1"/>
</dbReference>
<dbReference type="Pfam" id="PF07729">
    <property type="entry name" value="FCD"/>
    <property type="match status" value="1"/>
</dbReference>
<dbReference type="SUPFAM" id="SSF48008">
    <property type="entry name" value="GntR ligand-binding domain-like"/>
    <property type="match status" value="1"/>
</dbReference>
<dbReference type="EMBL" id="FWFN01000005">
    <property type="protein sequence ID" value="SLN57085.1"/>
    <property type="molecule type" value="Genomic_DNA"/>
</dbReference>
<dbReference type="GO" id="GO:0003700">
    <property type="term" value="F:DNA-binding transcription factor activity"/>
    <property type="evidence" value="ECO:0007669"/>
    <property type="project" value="InterPro"/>
</dbReference>
<dbReference type="PROSITE" id="PS50949">
    <property type="entry name" value="HTH_GNTR"/>
    <property type="match status" value="1"/>
</dbReference>
<evidence type="ECO:0000256" key="1">
    <source>
        <dbReference type="ARBA" id="ARBA00023015"/>
    </source>
</evidence>
<dbReference type="InterPro" id="IPR011711">
    <property type="entry name" value="GntR_C"/>
</dbReference>
<dbReference type="GO" id="GO:0003677">
    <property type="term" value="F:DNA binding"/>
    <property type="evidence" value="ECO:0007669"/>
    <property type="project" value="UniProtKB-KW"/>
</dbReference>
<dbReference type="InterPro" id="IPR036388">
    <property type="entry name" value="WH-like_DNA-bd_sf"/>
</dbReference>
<feature type="domain" description="HTH gntR-type" evidence="4">
    <location>
        <begin position="8"/>
        <end position="75"/>
    </location>
</feature>
<dbReference type="InterPro" id="IPR000524">
    <property type="entry name" value="Tscrpt_reg_HTH_GntR"/>
</dbReference>
<dbReference type="SUPFAM" id="SSF46785">
    <property type="entry name" value="Winged helix' DNA-binding domain"/>
    <property type="match status" value="1"/>
</dbReference>
<dbReference type="Gene3D" id="1.10.10.10">
    <property type="entry name" value="Winged helix-like DNA-binding domain superfamily/Winged helix DNA-binding domain"/>
    <property type="match status" value="1"/>
</dbReference>
<keyword evidence="3" id="KW-0804">Transcription</keyword>
<dbReference type="SMART" id="SM00345">
    <property type="entry name" value="HTH_GNTR"/>
    <property type="match status" value="1"/>
</dbReference>
<dbReference type="SMART" id="SM00895">
    <property type="entry name" value="FCD"/>
    <property type="match status" value="1"/>
</dbReference>
<accession>A0A1X6ZNT0</accession>
<dbReference type="CDD" id="cd07377">
    <property type="entry name" value="WHTH_GntR"/>
    <property type="match status" value="1"/>
</dbReference>
<evidence type="ECO:0000256" key="2">
    <source>
        <dbReference type="ARBA" id="ARBA00023125"/>
    </source>
</evidence>
<dbReference type="AlphaFoldDB" id="A0A1X6ZNT0"/>
<gene>
    <name evidence="5" type="primary">lutR_5</name>
    <name evidence="5" type="ORF">PSM7751_02845</name>
</gene>
<dbReference type="PANTHER" id="PTHR43537">
    <property type="entry name" value="TRANSCRIPTIONAL REGULATOR, GNTR FAMILY"/>
    <property type="match status" value="1"/>
</dbReference>